<dbReference type="InterPro" id="IPR032075">
    <property type="entry name" value="PI-PLC-C1"/>
</dbReference>
<dbReference type="GeneID" id="31767415"/>
<dbReference type="HOGENOM" id="CLU_1011026_0_0_10"/>
<dbReference type="RefSeq" id="WP_012026457.1">
    <property type="nucleotide sequence ID" value="NC_009441.1"/>
</dbReference>
<dbReference type="Gene3D" id="3.20.20.190">
    <property type="entry name" value="Phosphatidylinositol (PI) phosphodiesterase"/>
    <property type="match status" value="1"/>
</dbReference>
<dbReference type="InterPro" id="IPR017946">
    <property type="entry name" value="PLC-like_Pdiesterase_TIM-brl"/>
</dbReference>
<dbReference type="SUPFAM" id="SSF51695">
    <property type="entry name" value="PLC-like phosphodiesterases"/>
    <property type="match status" value="1"/>
</dbReference>
<dbReference type="GO" id="GO:0006629">
    <property type="term" value="P:lipid metabolic process"/>
    <property type="evidence" value="ECO:0007669"/>
    <property type="project" value="InterPro"/>
</dbReference>
<gene>
    <name evidence="1" type="ordered locus">Fjoh_4492</name>
</gene>
<dbReference type="KEGG" id="fjo:Fjoh_4492"/>
<dbReference type="AlphaFoldDB" id="A5FBC9"/>
<keyword evidence="2" id="KW-1185">Reference proteome</keyword>
<proteinExistence type="predicted"/>
<dbReference type="Proteomes" id="UP000006694">
    <property type="component" value="Chromosome"/>
</dbReference>
<accession>A5FBC9</accession>
<reference evidence="1 2" key="1">
    <citation type="journal article" date="2009" name="Appl. Environ. Microbiol.">
        <title>Novel features of the polysaccharide-digesting gliding bacterium Flavobacterium johnsoniae as revealed by genome sequence analysis.</title>
        <authorList>
            <person name="McBride M.J."/>
            <person name="Xie G."/>
            <person name="Martens E.C."/>
            <person name="Lapidus A."/>
            <person name="Henrissat B."/>
            <person name="Rhodes R.G."/>
            <person name="Goltsman E."/>
            <person name="Wang W."/>
            <person name="Xu J."/>
            <person name="Hunnicutt D.W."/>
            <person name="Staroscik A.M."/>
            <person name="Hoover T.R."/>
            <person name="Cheng Y.Q."/>
            <person name="Stein J.L."/>
        </authorList>
    </citation>
    <scope>NUCLEOTIDE SEQUENCE [LARGE SCALE GENOMIC DNA]</scope>
    <source>
        <strain evidence="2">ATCC 17061 / DSM 2064 / JCM 8514 / BCRC 14874 / CCUG 350202 / NBRC 14942 / NCIMB 11054 / UW101</strain>
    </source>
</reference>
<dbReference type="GO" id="GO:0008081">
    <property type="term" value="F:phosphoric diester hydrolase activity"/>
    <property type="evidence" value="ECO:0007669"/>
    <property type="project" value="InterPro"/>
</dbReference>
<name>A5FBC9_FLAJ1</name>
<dbReference type="OrthoDB" id="195526at2"/>
<organism evidence="1 2">
    <name type="scientific">Flavobacterium johnsoniae (strain ATCC 17061 / DSM 2064 / JCM 8514 / BCRC 14874 / CCUG 350202 / NBRC 14942 / NCIMB 11054 / UW101)</name>
    <name type="common">Cytophaga johnsonae</name>
    <dbReference type="NCBI Taxonomy" id="376686"/>
    <lineage>
        <taxon>Bacteria</taxon>
        <taxon>Pseudomonadati</taxon>
        <taxon>Bacteroidota</taxon>
        <taxon>Flavobacteriia</taxon>
        <taxon>Flavobacteriales</taxon>
        <taxon>Flavobacteriaceae</taxon>
        <taxon>Flavobacterium</taxon>
    </lineage>
</organism>
<dbReference type="eggNOG" id="ENOG5033AXC">
    <property type="taxonomic scope" value="Bacteria"/>
</dbReference>
<evidence type="ECO:0000313" key="2">
    <source>
        <dbReference type="Proteomes" id="UP000006694"/>
    </source>
</evidence>
<evidence type="ECO:0000313" key="1">
    <source>
        <dbReference type="EMBL" id="ABQ07491.1"/>
    </source>
</evidence>
<protein>
    <submittedName>
        <fullName evidence="1">Uncharacterized protein</fullName>
    </submittedName>
</protein>
<dbReference type="Pfam" id="PF16670">
    <property type="entry name" value="PI-PLC-C1"/>
    <property type="match status" value="1"/>
</dbReference>
<dbReference type="EMBL" id="CP000685">
    <property type="protein sequence ID" value="ABQ07491.1"/>
    <property type="molecule type" value="Genomic_DNA"/>
</dbReference>
<sequence>MELKDRLYNQIQIKASHNSYVDALPALPTQLLFDPNDPAKDGCLGLELDIWRHSSKYVPYSSIQEGYFTVSHSNGRQTKLKYFLDILKTWHEANKLHYPVFVTIDIKSKFGGYARFHEEIDTYLQQYFGDDKIFMPNAMMPDRKAGLYDNARVYGWHKIGDMLGKFIFCLSGNKGWKKRYSNTDILDRRCFSDIDIDDEKDINNIVVYNMSKSKGLKYSYRGPSTRITRVYDVDKEKDWNDILRFNHSVIATNKVNDTKWAKVNNTSPINVKTGV</sequence>